<dbReference type="Proteomes" id="UP000198964">
    <property type="component" value="Unassembled WGS sequence"/>
</dbReference>
<dbReference type="GO" id="GO:0009279">
    <property type="term" value="C:cell outer membrane"/>
    <property type="evidence" value="ECO:0007669"/>
    <property type="project" value="UniProtKB-SubCell"/>
</dbReference>
<comment type="similarity">
    <text evidence="2">Belongs to the SusD family.</text>
</comment>
<keyword evidence="5" id="KW-0998">Cell outer membrane</keyword>
<reference evidence="8 9" key="1">
    <citation type="submission" date="2016-10" db="EMBL/GenBank/DDBJ databases">
        <authorList>
            <person name="de Groot N.N."/>
        </authorList>
    </citation>
    <scope>NUCLEOTIDE SEQUENCE [LARGE SCALE GENOMIC DNA]</scope>
    <source>
        <strain evidence="8 9">CGMCC 1.9156</strain>
    </source>
</reference>
<dbReference type="STRING" id="655355.SAMN05216283_104154"/>
<dbReference type="InterPro" id="IPR033985">
    <property type="entry name" value="SusD-like_N"/>
</dbReference>
<protein>
    <submittedName>
        <fullName evidence="8">Starch-binding associating with outer membrane</fullName>
    </submittedName>
</protein>
<evidence type="ECO:0000313" key="8">
    <source>
        <dbReference type="EMBL" id="SFF30704.1"/>
    </source>
</evidence>
<evidence type="ECO:0000259" key="7">
    <source>
        <dbReference type="Pfam" id="PF14322"/>
    </source>
</evidence>
<evidence type="ECO:0000259" key="6">
    <source>
        <dbReference type="Pfam" id="PF07980"/>
    </source>
</evidence>
<evidence type="ECO:0000256" key="2">
    <source>
        <dbReference type="ARBA" id="ARBA00006275"/>
    </source>
</evidence>
<evidence type="ECO:0000256" key="4">
    <source>
        <dbReference type="ARBA" id="ARBA00023136"/>
    </source>
</evidence>
<evidence type="ECO:0000256" key="1">
    <source>
        <dbReference type="ARBA" id="ARBA00004442"/>
    </source>
</evidence>
<proteinExistence type="inferred from homology"/>
<dbReference type="Gene3D" id="1.25.40.390">
    <property type="match status" value="1"/>
</dbReference>
<comment type="subcellular location">
    <subcellularLocation>
        <location evidence="1">Cell outer membrane</location>
    </subcellularLocation>
</comment>
<gene>
    <name evidence="8" type="ORF">SAMN05216283_104154</name>
</gene>
<sequence>MKKIIAIILPILLMTSLFYSCGDDFYTIKPKGQASLETFYTKEGVNALLTGAYAVIDGGNVRSGSIWASSVTNWVWGSIAADDAYKGSSFGDQATINPIEGFFADADNGYVTNHWRALYDGVVRCNDVMLVLPDVEGMTDEEKTLAAAQARFLRAHLYFELTKVHYKVPWIDENTENPTVVPNDHVVWPEIEADLTFAKDNLPSRWAGEPGRATEWAAKTMLAQVYMFQSKFPEAKTLLNDVVTNGGFELMESYEQNYLAATRNNKESILEIQYAVNDGSDGSYNAGWGDALNFPQGGKIGTCCGFFQPTQNFVNSFKTDENGLPLLDTYNNEMLPWADVWDKDNPEVYTKDFYPGNVDPRLDHTVGRPGVPFLDWGPIDAEQPIRDIQNGGPYHFKKNMFLKADQGSGNTTTGWATGVNNNSYRKYRLAHAMLWLAECAAETDDLPLALNMVNQIRERAKNSNYVKFEDGEEAAYYAVEPYDSFGSKEFALKAVRHEMRMEFGMEGYRFFDLVRWGIADNVLNAYLQKEGQFMGHLSGKKFVSNKHEYWPVPQTQIDLSVDESGASVLEQTPGY</sequence>
<feature type="domain" description="SusD-like N-terminal" evidence="7">
    <location>
        <begin position="37"/>
        <end position="227"/>
    </location>
</feature>
<keyword evidence="9" id="KW-1185">Reference proteome</keyword>
<dbReference type="PROSITE" id="PS51257">
    <property type="entry name" value="PROKAR_LIPOPROTEIN"/>
    <property type="match status" value="1"/>
</dbReference>
<organism evidence="8 9">
    <name type="scientific">Sunxiuqinia elliptica</name>
    <dbReference type="NCBI Taxonomy" id="655355"/>
    <lineage>
        <taxon>Bacteria</taxon>
        <taxon>Pseudomonadati</taxon>
        <taxon>Bacteroidota</taxon>
        <taxon>Bacteroidia</taxon>
        <taxon>Marinilabiliales</taxon>
        <taxon>Prolixibacteraceae</taxon>
        <taxon>Sunxiuqinia</taxon>
    </lineage>
</organism>
<evidence type="ECO:0000256" key="5">
    <source>
        <dbReference type="ARBA" id="ARBA00023237"/>
    </source>
</evidence>
<name>A0A1I2HKM6_9BACT</name>
<dbReference type="InterPro" id="IPR012944">
    <property type="entry name" value="SusD_RagB_dom"/>
</dbReference>
<dbReference type="Pfam" id="PF07980">
    <property type="entry name" value="SusD_RagB"/>
    <property type="match status" value="1"/>
</dbReference>
<evidence type="ECO:0000313" key="9">
    <source>
        <dbReference type="Proteomes" id="UP000198964"/>
    </source>
</evidence>
<evidence type="ECO:0000256" key="3">
    <source>
        <dbReference type="ARBA" id="ARBA00022729"/>
    </source>
</evidence>
<dbReference type="EMBL" id="FONW01000004">
    <property type="protein sequence ID" value="SFF30704.1"/>
    <property type="molecule type" value="Genomic_DNA"/>
</dbReference>
<dbReference type="SUPFAM" id="SSF48452">
    <property type="entry name" value="TPR-like"/>
    <property type="match status" value="1"/>
</dbReference>
<keyword evidence="4" id="KW-0472">Membrane</keyword>
<dbReference type="RefSeq" id="WP_212733479.1">
    <property type="nucleotide sequence ID" value="NZ_FONW01000004.1"/>
</dbReference>
<accession>A0A1I2HKM6</accession>
<keyword evidence="3" id="KW-0732">Signal</keyword>
<feature type="domain" description="RagB/SusD" evidence="6">
    <location>
        <begin position="266"/>
        <end position="575"/>
    </location>
</feature>
<dbReference type="Pfam" id="PF14322">
    <property type="entry name" value="SusD-like_3"/>
    <property type="match status" value="1"/>
</dbReference>
<dbReference type="InterPro" id="IPR011990">
    <property type="entry name" value="TPR-like_helical_dom_sf"/>
</dbReference>
<dbReference type="AlphaFoldDB" id="A0A1I2HKM6"/>